<dbReference type="InterPro" id="IPR052518">
    <property type="entry name" value="CHR_Transporter"/>
</dbReference>
<accession>A0A6J4K6X1</accession>
<evidence type="ECO:0000256" key="6">
    <source>
        <dbReference type="ARBA" id="ARBA00023136"/>
    </source>
</evidence>
<evidence type="ECO:0000313" key="8">
    <source>
        <dbReference type="EMBL" id="CAA9296163.1"/>
    </source>
</evidence>
<evidence type="ECO:0000256" key="4">
    <source>
        <dbReference type="ARBA" id="ARBA00022692"/>
    </source>
</evidence>
<keyword evidence="6 7" id="KW-0472">Membrane</keyword>
<keyword evidence="5 7" id="KW-1133">Transmembrane helix</keyword>
<dbReference type="PANTHER" id="PTHR43663">
    <property type="entry name" value="CHROMATE TRANSPORT PROTEIN-RELATED"/>
    <property type="match status" value="1"/>
</dbReference>
<sequence length="168" mass="17726">MNPWLYLWLLLRASLFSTGGTGNIPLVYAEFVGRGWATDSDIAQAFAIGQISPGPYGLWVVSFGYLTDGIRGALLAVVAITIPPLFVLVLDSLYRRVAQHPIVEGFVRGLSLGVVGVLVIVLARLLDAQGVDLRSAVIAVLSIAVGATGRFPPIVILLAAAVLGIALY</sequence>
<evidence type="ECO:0000256" key="7">
    <source>
        <dbReference type="SAM" id="Phobius"/>
    </source>
</evidence>
<dbReference type="Pfam" id="PF02417">
    <property type="entry name" value="Chromate_transp"/>
    <property type="match status" value="1"/>
</dbReference>
<evidence type="ECO:0000256" key="3">
    <source>
        <dbReference type="ARBA" id="ARBA00022475"/>
    </source>
</evidence>
<dbReference type="EMBL" id="CADCTR010001438">
    <property type="protein sequence ID" value="CAA9296163.1"/>
    <property type="molecule type" value="Genomic_DNA"/>
</dbReference>
<feature type="transmembrane region" description="Helical" evidence="7">
    <location>
        <begin position="138"/>
        <end position="167"/>
    </location>
</feature>
<keyword evidence="3" id="KW-1003">Cell membrane</keyword>
<proteinExistence type="inferred from homology"/>
<name>A0A6J4K6X1_9CHLR</name>
<evidence type="ECO:0008006" key="9">
    <source>
        <dbReference type="Google" id="ProtNLM"/>
    </source>
</evidence>
<dbReference type="InterPro" id="IPR003370">
    <property type="entry name" value="Chromate_transpt"/>
</dbReference>
<dbReference type="PANTHER" id="PTHR43663:SF1">
    <property type="entry name" value="CHROMATE TRANSPORTER"/>
    <property type="match status" value="1"/>
</dbReference>
<dbReference type="AlphaFoldDB" id="A0A6J4K6X1"/>
<dbReference type="GO" id="GO:0015109">
    <property type="term" value="F:chromate transmembrane transporter activity"/>
    <property type="evidence" value="ECO:0007669"/>
    <property type="project" value="InterPro"/>
</dbReference>
<gene>
    <name evidence="8" type="ORF">AVDCRST_MAG93-4275</name>
</gene>
<evidence type="ECO:0000256" key="2">
    <source>
        <dbReference type="ARBA" id="ARBA00005262"/>
    </source>
</evidence>
<protein>
    <recommendedName>
        <fullName evidence="9">Chromate transport protein ChrA</fullName>
    </recommendedName>
</protein>
<evidence type="ECO:0000256" key="1">
    <source>
        <dbReference type="ARBA" id="ARBA00004651"/>
    </source>
</evidence>
<feature type="transmembrane region" description="Helical" evidence="7">
    <location>
        <begin position="106"/>
        <end position="126"/>
    </location>
</feature>
<dbReference type="GO" id="GO:0005886">
    <property type="term" value="C:plasma membrane"/>
    <property type="evidence" value="ECO:0007669"/>
    <property type="project" value="UniProtKB-SubCell"/>
</dbReference>
<comment type="similarity">
    <text evidence="2">Belongs to the chromate ion transporter (CHR) (TC 2.A.51) family.</text>
</comment>
<organism evidence="8">
    <name type="scientific">uncultured Chloroflexia bacterium</name>
    <dbReference type="NCBI Taxonomy" id="1672391"/>
    <lineage>
        <taxon>Bacteria</taxon>
        <taxon>Bacillati</taxon>
        <taxon>Chloroflexota</taxon>
        <taxon>Chloroflexia</taxon>
        <taxon>environmental samples</taxon>
    </lineage>
</organism>
<keyword evidence="4 7" id="KW-0812">Transmembrane</keyword>
<comment type="subcellular location">
    <subcellularLocation>
        <location evidence="1">Cell membrane</location>
        <topology evidence="1">Multi-pass membrane protein</topology>
    </subcellularLocation>
</comment>
<evidence type="ECO:0000256" key="5">
    <source>
        <dbReference type="ARBA" id="ARBA00022989"/>
    </source>
</evidence>
<feature type="transmembrane region" description="Helical" evidence="7">
    <location>
        <begin position="73"/>
        <end position="94"/>
    </location>
</feature>
<reference evidence="8" key="1">
    <citation type="submission" date="2020-02" db="EMBL/GenBank/DDBJ databases">
        <authorList>
            <person name="Meier V. D."/>
        </authorList>
    </citation>
    <scope>NUCLEOTIDE SEQUENCE</scope>
    <source>
        <strain evidence="8">AVDCRST_MAG93</strain>
    </source>
</reference>
<feature type="transmembrane region" description="Helical" evidence="7">
    <location>
        <begin position="45"/>
        <end position="66"/>
    </location>
</feature>